<dbReference type="AlphaFoldDB" id="A0A167HAB9"/>
<dbReference type="GO" id="GO:0005737">
    <property type="term" value="C:cytoplasm"/>
    <property type="evidence" value="ECO:0007669"/>
    <property type="project" value="TreeGrafter"/>
</dbReference>
<reference evidence="8 9" key="1">
    <citation type="journal article" date="2016" name="Mol. Biol. Evol.">
        <title>Comparative Genomics of Early-Diverging Mushroom-Forming Fungi Provides Insights into the Origins of Lignocellulose Decay Capabilities.</title>
        <authorList>
            <person name="Nagy L.G."/>
            <person name="Riley R."/>
            <person name="Tritt A."/>
            <person name="Adam C."/>
            <person name="Daum C."/>
            <person name="Floudas D."/>
            <person name="Sun H."/>
            <person name="Yadav J.S."/>
            <person name="Pangilinan J."/>
            <person name="Larsson K.H."/>
            <person name="Matsuura K."/>
            <person name="Barry K."/>
            <person name="Labutti K."/>
            <person name="Kuo R."/>
            <person name="Ohm R.A."/>
            <person name="Bhattacharya S.S."/>
            <person name="Shirouzu T."/>
            <person name="Yoshinaga Y."/>
            <person name="Martin F.M."/>
            <person name="Grigoriev I.V."/>
            <person name="Hibbett D.S."/>
        </authorList>
    </citation>
    <scope>NUCLEOTIDE SEQUENCE [LARGE SCALE GENOMIC DNA]</scope>
    <source>
        <strain evidence="8 9">TUFC12733</strain>
    </source>
</reference>
<evidence type="ECO:0000256" key="2">
    <source>
        <dbReference type="ARBA" id="ARBA00022527"/>
    </source>
</evidence>
<dbReference type="Gene3D" id="1.10.510.10">
    <property type="entry name" value="Transferase(Phosphotransferase) domain 1"/>
    <property type="match status" value="1"/>
</dbReference>
<dbReference type="GO" id="GO:0035556">
    <property type="term" value="P:intracellular signal transduction"/>
    <property type="evidence" value="ECO:0007669"/>
    <property type="project" value="TreeGrafter"/>
</dbReference>
<evidence type="ECO:0000256" key="5">
    <source>
        <dbReference type="ARBA" id="ARBA00022777"/>
    </source>
</evidence>
<keyword evidence="4" id="KW-0547">Nucleotide-binding</keyword>
<dbReference type="InterPro" id="IPR000719">
    <property type="entry name" value="Prot_kinase_dom"/>
</dbReference>
<dbReference type="Proteomes" id="UP000076738">
    <property type="component" value="Unassembled WGS sequence"/>
</dbReference>
<dbReference type="PANTHER" id="PTHR24346">
    <property type="entry name" value="MAP/MICROTUBULE AFFINITY-REGULATING KINASE"/>
    <property type="match status" value="1"/>
</dbReference>
<name>A0A167HAB9_CALVF</name>
<dbReference type="EMBL" id="KV417323">
    <property type="protein sequence ID" value="KZO91412.1"/>
    <property type="molecule type" value="Genomic_DNA"/>
</dbReference>
<evidence type="ECO:0000256" key="3">
    <source>
        <dbReference type="ARBA" id="ARBA00022679"/>
    </source>
</evidence>
<organism evidence="8 9">
    <name type="scientific">Calocera viscosa (strain TUFC12733)</name>
    <dbReference type="NCBI Taxonomy" id="1330018"/>
    <lineage>
        <taxon>Eukaryota</taxon>
        <taxon>Fungi</taxon>
        <taxon>Dikarya</taxon>
        <taxon>Basidiomycota</taxon>
        <taxon>Agaricomycotina</taxon>
        <taxon>Dacrymycetes</taxon>
        <taxon>Dacrymycetales</taxon>
        <taxon>Dacrymycetaceae</taxon>
        <taxon>Calocera</taxon>
    </lineage>
</organism>
<keyword evidence="6" id="KW-0067">ATP-binding</keyword>
<keyword evidence="3" id="KW-0808">Transferase</keyword>
<evidence type="ECO:0000259" key="7">
    <source>
        <dbReference type="PROSITE" id="PS50011"/>
    </source>
</evidence>
<dbReference type="GO" id="GO:0004674">
    <property type="term" value="F:protein serine/threonine kinase activity"/>
    <property type="evidence" value="ECO:0007669"/>
    <property type="project" value="UniProtKB-KW"/>
</dbReference>
<evidence type="ECO:0000256" key="1">
    <source>
        <dbReference type="ARBA" id="ARBA00010791"/>
    </source>
</evidence>
<feature type="domain" description="Protein kinase" evidence="7">
    <location>
        <begin position="1"/>
        <end position="145"/>
    </location>
</feature>
<evidence type="ECO:0000256" key="4">
    <source>
        <dbReference type="ARBA" id="ARBA00022741"/>
    </source>
</evidence>
<accession>A0A167HAB9</accession>
<proteinExistence type="inferred from homology"/>
<gene>
    <name evidence="8" type="ORF">CALVIDRAFT_530812</name>
</gene>
<evidence type="ECO:0000313" key="8">
    <source>
        <dbReference type="EMBL" id="KZO91412.1"/>
    </source>
</evidence>
<keyword evidence="9" id="KW-1185">Reference proteome</keyword>
<dbReference type="PROSITE" id="PS50011">
    <property type="entry name" value="PROTEIN_KINASE_DOM"/>
    <property type="match status" value="1"/>
</dbReference>
<protein>
    <recommendedName>
        <fullName evidence="7">Protein kinase domain-containing protein</fullName>
    </recommendedName>
</protein>
<dbReference type="PANTHER" id="PTHR24346:SF82">
    <property type="entry name" value="KP78A-RELATED"/>
    <property type="match status" value="1"/>
</dbReference>
<dbReference type="OrthoDB" id="40902at2759"/>
<dbReference type="Pfam" id="PF00069">
    <property type="entry name" value="Pkinase"/>
    <property type="match status" value="1"/>
</dbReference>
<evidence type="ECO:0000313" key="9">
    <source>
        <dbReference type="Proteomes" id="UP000076738"/>
    </source>
</evidence>
<evidence type="ECO:0000256" key="6">
    <source>
        <dbReference type="ARBA" id="ARBA00022840"/>
    </source>
</evidence>
<sequence length="145" mass="16113">MTALIVNNFKMQSGSSFMLCHGDILTFPSKQSFKVQCSRMPSIRPEALKGLSVDAEGSGVAVVGRGRYLIQSLELGSCVILELALGGDLFSYLAQRDTIDTKEARYCLLQIGYAIRYLHQFGIVHGDIKPEVSWLPPFKTWPEIE</sequence>
<keyword evidence="5" id="KW-0418">Kinase</keyword>
<dbReference type="InterPro" id="IPR011009">
    <property type="entry name" value="Kinase-like_dom_sf"/>
</dbReference>
<dbReference type="GO" id="GO:0005524">
    <property type="term" value="F:ATP binding"/>
    <property type="evidence" value="ECO:0007669"/>
    <property type="project" value="UniProtKB-KW"/>
</dbReference>
<dbReference type="SUPFAM" id="SSF56112">
    <property type="entry name" value="Protein kinase-like (PK-like)"/>
    <property type="match status" value="1"/>
</dbReference>
<dbReference type="STRING" id="1330018.A0A167HAB9"/>
<keyword evidence="2" id="KW-0723">Serine/threonine-protein kinase</keyword>
<comment type="similarity">
    <text evidence="1">Belongs to the protein kinase superfamily. CAMK Ser/Thr protein kinase family. NIM1 subfamily.</text>
</comment>